<proteinExistence type="inferred from homology"/>
<evidence type="ECO:0000256" key="8">
    <source>
        <dbReference type="HAMAP-Rule" id="MF_01416"/>
    </source>
</evidence>
<dbReference type="NCBIfam" id="TIGR01145">
    <property type="entry name" value="ATP_synt_delta"/>
    <property type="match status" value="1"/>
</dbReference>
<dbReference type="Proteomes" id="UP000030416">
    <property type="component" value="Unassembled WGS sequence"/>
</dbReference>
<comment type="function">
    <text evidence="8">This protein is part of the stalk that links CF(0) to CF(1). It either transmits conformational changes from CF(0) to CF(1) or is implicated in proton conduction.</text>
</comment>
<evidence type="ECO:0000256" key="2">
    <source>
        <dbReference type="ARBA" id="ARBA00022448"/>
    </source>
</evidence>
<dbReference type="InterPro" id="IPR000711">
    <property type="entry name" value="ATPase_OSCP/dsu"/>
</dbReference>
<evidence type="ECO:0000256" key="7">
    <source>
        <dbReference type="ARBA" id="ARBA00023310"/>
    </source>
</evidence>
<dbReference type="AlphaFoldDB" id="A0A0A3IBG3"/>
<organism evidence="9 10">
    <name type="scientific">Ureibacillus manganicus DSM 26584</name>
    <dbReference type="NCBI Taxonomy" id="1384049"/>
    <lineage>
        <taxon>Bacteria</taxon>
        <taxon>Bacillati</taxon>
        <taxon>Bacillota</taxon>
        <taxon>Bacilli</taxon>
        <taxon>Bacillales</taxon>
        <taxon>Caryophanaceae</taxon>
        <taxon>Ureibacillus</taxon>
    </lineage>
</organism>
<evidence type="ECO:0000313" key="10">
    <source>
        <dbReference type="Proteomes" id="UP000030416"/>
    </source>
</evidence>
<comment type="similarity">
    <text evidence="8">Belongs to the ATPase delta chain family.</text>
</comment>
<reference evidence="9 10" key="1">
    <citation type="submission" date="2014-02" db="EMBL/GenBank/DDBJ databases">
        <title>Draft genome sequence of Lysinibacillus manganicus DSM 26584T.</title>
        <authorList>
            <person name="Zhang F."/>
            <person name="Wang G."/>
            <person name="Zhang L."/>
        </authorList>
    </citation>
    <scope>NUCLEOTIDE SEQUENCE [LARGE SCALE GENOMIC DNA]</scope>
    <source>
        <strain evidence="9 10">DSM 26584</strain>
    </source>
</reference>
<evidence type="ECO:0000256" key="5">
    <source>
        <dbReference type="ARBA" id="ARBA00023136"/>
    </source>
</evidence>
<keyword evidence="3 8" id="KW-0375">Hydrogen ion transport</keyword>
<keyword evidence="10" id="KW-1185">Reference proteome</keyword>
<dbReference type="OrthoDB" id="9802471at2"/>
<keyword evidence="8" id="KW-1003">Cell membrane</keyword>
<evidence type="ECO:0000313" key="9">
    <source>
        <dbReference type="EMBL" id="KGR80158.1"/>
    </source>
</evidence>
<keyword evidence="5 8" id="KW-0472">Membrane</keyword>
<dbReference type="InterPro" id="IPR026015">
    <property type="entry name" value="ATP_synth_OSCP/delta_N_sf"/>
</dbReference>
<comment type="caution">
    <text evidence="9">The sequence shown here is derived from an EMBL/GenBank/DDBJ whole genome shotgun (WGS) entry which is preliminary data.</text>
</comment>
<dbReference type="InterPro" id="IPR020781">
    <property type="entry name" value="ATPase_OSCP/d_CS"/>
</dbReference>
<keyword evidence="4 8" id="KW-0406">Ion transport</keyword>
<evidence type="ECO:0000256" key="1">
    <source>
        <dbReference type="ARBA" id="ARBA00004370"/>
    </source>
</evidence>
<dbReference type="eggNOG" id="COG0712">
    <property type="taxonomic scope" value="Bacteria"/>
</dbReference>
<dbReference type="GO" id="GO:0045259">
    <property type="term" value="C:proton-transporting ATP synthase complex"/>
    <property type="evidence" value="ECO:0007669"/>
    <property type="project" value="UniProtKB-KW"/>
</dbReference>
<evidence type="ECO:0000256" key="6">
    <source>
        <dbReference type="ARBA" id="ARBA00023196"/>
    </source>
</evidence>
<dbReference type="HAMAP" id="MF_01416">
    <property type="entry name" value="ATP_synth_delta_bact"/>
    <property type="match status" value="1"/>
</dbReference>
<keyword evidence="6 8" id="KW-0139">CF(1)</keyword>
<sequence length="178" mass="19386">MSRSQVAKRYAEALFQLAQEKKALAEVSSDLKELVKVIIANPELLSLLSNPKFSIERKKQIVSEIFSNANKIVVNTLELLIDKKRVNELTNLAEEFSVLAAAAEGAADAKVFSTRALTDAELNEISSAFAVRVGKQKLNITNEIDPSLLGGVRVQIGNYIFDNTVASKLAGLKRTLVG</sequence>
<gene>
    <name evidence="8" type="primary">atpH</name>
    <name evidence="9" type="ORF">CD29_02025</name>
</gene>
<dbReference type="Gene3D" id="1.10.520.20">
    <property type="entry name" value="N-terminal domain of the delta subunit of the F1F0-ATP synthase"/>
    <property type="match status" value="1"/>
</dbReference>
<dbReference type="GO" id="GO:0005886">
    <property type="term" value="C:plasma membrane"/>
    <property type="evidence" value="ECO:0007669"/>
    <property type="project" value="UniProtKB-SubCell"/>
</dbReference>
<keyword evidence="7 8" id="KW-0066">ATP synthesis</keyword>
<evidence type="ECO:0000256" key="4">
    <source>
        <dbReference type="ARBA" id="ARBA00023065"/>
    </source>
</evidence>
<dbReference type="SUPFAM" id="SSF47928">
    <property type="entry name" value="N-terminal domain of the delta subunit of the F1F0-ATP synthase"/>
    <property type="match status" value="1"/>
</dbReference>
<dbReference type="PANTHER" id="PTHR11910">
    <property type="entry name" value="ATP SYNTHASE DELTA CHAIN"/>
    <property type="match status" value="1"/>
</dbReference>
<comment type="subcellular location">
    <subcellularLocation>
        <location evidence="8">Cell membrane</location>
        <topology evidence="8">Peripheral membrane protein</topology>
    </subcellularLocation>
    <subcellularLocation>
        <location evidence="1">Membrane</location>
    </subcellularLocation>
</comment>
<dbReference type="RefSeq" id="WP_036182297.1">
    <property type="nucleotide sequence ID" value="NZ_AVDA01000002.1"/>
</dbReference>
<protein>
    <recommendedName>
        <fullName evidence="8">ATP synthase subunit delta</fullName>
    </recommendedName>
    <alternativeName>
        <fullName evidence="8">ATP synthase F(1) sector subunit delta</fullName>
    </alternativeName>
    <alternativeName>
        <fullName evidence="8">F-type ATPase subunit delta</fullName>
        <shortName evidence="8">F-ATPase subunit delta</shortName>
    </alternativeName>
</protein>
<dbReference type="PROSITE" id="PS00389">
    <property type="entry name" value="ATPASE_DELTA"/>
    <property type="match status" value="1"/>
</dbReference>
<dbReference type="STRING" id="1384049.CD29_02025"/>
<name>A0A0A3IBG3_9BACL</name>
<comment type="function">
    <text evidence="8">F(1)F(0) ATP synthase produces ATP from ADP in the presence of a proton or sodium gradient. F-type ATPases consist of two structural domains, F(1) containing the extramembraneous catalytic core and F(0) containing the membrane proton channel, linked together by a central stalk and a peripheral stalk. During catalysis, ATP synthesis in the catalytic domain of F(1) is coupled via a rotary mechanism of the central stalk subunits to proton translocation.</text>
</comment>
<dbReference type="GO" id="GO:0046933">
    <property type="term" value="F:proton-transporting ATP synthase activity, rotational mechanism"/>
    <property type="evidence" value="ECO:0007669"/>
    <property type="project" value="UniProtKB-UniRule"/>
</dbReference>
<dbReference type="EMBL" id="JPVN01000002">
    <property type="protein sequence ID" value="KGR80158.1"/>
    <property type="molecule type" value="Genomic_DNA"/>
</dbReference>
<keyword evidence="2 8" id="KW-0813">Transport</keyword>
<dbReference type="PRINTS" id="PR00125">
    <property type="entry name" value="ATPASEDELTA"/>
</dbReference>
<dbReference type="Pfam" id="PF00213">
    <property type="entry name" value="OSCP"/>
    <property type="match status" value="1"/>
</dbReference>
<dbReference type="NCBIfam" id="NF004403">
    <property type="entry name" value="PRK05758.2-4"/>
    <property type="match status" value="1"/>
</dbReference>
<accession>A0A0A3IBG3</accession>
<evidence type="ECO:0000256" key="3">
    <source>
        <dbReference type="ARBA" id="ARBA00022781"/>
    </source>
</evidence>